<evidence type="ECO:0000256" key="11">
    <source>
        <dbReference type="ARBA" id="ARBA00022989"/>
    </source>
</evidence>
<sequence>MMKLEGALYPWRFRLMLGLLALMVGAIAWRIVDLQVVDRDFLIGEGNARSLRHIPIPAHRGLITDRNGEPLAVSTPVTTLWANAKELQVAKDRWPALASALGQDPKALAERLEAQANKEFIYLVRGLTPEQGQQVLDLKVPGVYGIEEFRRFYPAGETTAHMVGFTDIDDHGREGVELAYDEWLAGVPGKRQVIKDRRGRLIKDVQVTKNAKAGKPLALSIDLRLQYLANRELRNAIIENGAKAGSLVIMDVKTGEILAMVNQPTYNPNNRRNLQPAMMRNRAMIDVFEPGSTMKAISMSAALETGRWKPSDKVEVYPGTLQLGKYTIRDVSRTEGPVLDLTGILINSSNVGMSKVAFDIGGETIYHLAQKIGLGQPTGLDFPGERVGNLPNYRDWKKAETATLSYGYGLSVTAIQLAHAFSVLANNGRMVPLSLIHVDEAPKATQVIPENVAKTMQGMLQQVIEAPRGVFRAQVPAYHVAGKSGTARKTSVGTKGYAENSYRSLFAGFGPMSDPRYAIVVVIDEPSKAGYFGGLVSAPVFSKVMSGTLRLMNITPDNLPPTQQANAGPPAAAVKANGGRG</sequence>
<dbReference type="GO" id="GO:0008360">
    <property type="term" value="P:regulation of cell shape"/>
    <property type="evidence" value="ECO:0007669"/>
    <property type="project" value="UniProtKB-KW"/>
</dbReference>
<dbReference type="InterPro" id="IPR037532">
    <property type="entry name" value="FtsI_transpept"/>
</dbReference>
<comment type="function">
    <text evidence="16">Catalyzes cross-linking of the peptidoglycan cell wall at the division septum.</text>
</comment>
<dbReference type="Gene3D" id="3.40.710.10">
    <property type="entry name" value="DD-peptidase/beta-lactamase superfamily"/>
    <property type="match status" value="1"/>
</dbReference>
<name>A0A0A1YTM2_PSEFL</name>
<evidence type="ECO:0000256" key="1">
    <source>
        <dbReference type="ARBA" id="ARBA00004370"/>
    </source>
</evidence>
<dbReference type="GO" id="GO:0071555">
    <property type="term" value="P:cell wall organization"/>
    <property type="evidence" value="ECO:0007669"/>
    <property type="project" value="UniProtKB-KW"/>
</dbReference>
<dbReference type="SUPFAM" id="SSF56601">
    <property type="entry name" value="beta-lactamase/transpeptidase-like"/>
    <property type="match status" value="1"/>
</dbReference>
<evidence type="ECO:0000256" key="10">
    <source>
        <dbReference type="ARBA" id="ARBA00022984"/>
    </source>
</evidence>
<dbReference type="GO" id="GO:0000917">
    <property type="term" value="P:division septum assembly"/>
    <property type="evidence" value="ECO:0007669"/>
    <property type="project" value="UniProtKB-KW"/>
</dbReference>
<keyword evidence="2 16" id="KW-1003">Cell membrane</keyword>
<evidence type="ECO:0000256" key="4">
    <source>
        <dbReference type="ARBA" id="ARBA00022618"/>
    </source>
</evidence>
<feature type="compositionally biased region" description="Low complexity" evidence="17">
    <location>
        <begin position="565"/>
        <end position="581"/>
    </location>
</feature>
<dbReference type="InterPro" id="IPR001460">
    <property type="entry name" value="PCN-bd_Tpept"/>
</dbReference>
<proteinExistence type="inferred from homology"/>
<keyword evidence="5 16" id="KW-0121">Carboxypeptidase</keyword>
<dbReference type="AlphaFoldDB" id="A0A0A1YTM2"/>
<evidence type="ECO:0000256" key="12">
    <source>
        <dbReference type="ARBA" id="ARBA00023136"/>
    </source>
</evidence>
<dbReference type="GO" id="GO:0043093">
    <property type="term" value="P:FtsZ-dependent cytokinesis"/>
    <property type="evidence" value="ECO:0007669"/>
    <property type="project" value="UniProtKB-UniRule"/>
</dbReference>
<keyword evidence="6 16" id="KW-0645">Protease</keyword>
<dbReference type="UniPathway" id="UPA00219"/>
<keyword evidence="11 16" id="KW-1133">Transmembrane helix</keyword>
<evidence type="ECO:0000256" key="6">
    <source>
        <dbReference type="ARBA" id="ARBA00022670"/>
    </source>
</evidence>
<comment type="catalytic activity">
    <reaction evidence="16">
        <text>Preferential cleavage: (Ac)2-L-Lys-D-Ala-|-D-Ala. Also transpeptidation of peptidyl-alanyl moieties that are N-acyl substituents of D-alanine.</text>
        <dbReference type="EC" id="3.4.16.4"/>
    </reaction>
</comment>
<dbReference type="Gene3D" id="3.90.1310.10">
    <property type="entry name" value="Penicillin-binding protein 2a (Domain 2)"/>
    <property type="match status" value="1"/>
</dbReference>
<feature type="active site" description="Acyl-ester intermediate" evidence="16">
    <location>
        <position position="292"/>
    </location>
</feature>
<dbReference type="GO" id="GO:0006508">
    <property type="term" value="P:proteolysis"/>
    <property type="evidence" value="ECO:0007669"/>
    <property type="project" value="UniProtKB-KW"/>
</dbReference>
<evidence type="ECO:0000256" key="5">
    <source>
        <dbReference type="ARBA" id="ARBA00022645"/>
    </source>
</evidence>
<reference evidence="20 21" key="1">
    <citation type="journal article" date="2013" name="Genome Announc.">
        <title>Draft Genome Sequence of Pseudomonas fluorescens LMG 5329, a White Line-Inducing Principle-Producing Bioindicator for the Mushroom Pathogen Pseudomonas tolaasii.</title>
        <authorList>
            <person name="Ghequire M.G."/>
            <person name="Rokni-Zadeh H."/>
            <person name="Zarrineh P."/>
            <person name="De Mot R."/>
        </authorList>
    </citation>
    <scope>NUCLEOTIDE SEQUENCE [LARGE SCALE GENOMIC DNA]</scope>
    <source>
        <strain evidence="20 21">LMG 5329</strain>
    </source>
</reference>
<evidence type="ECO:0000256" key="3">
    <source>
        <dbReference type="ARBA" id="ARBA00022519"/>
    </source>
</evidence>
<evidence type="ECO:0000256" key="14">
    <source>
        <dbReference type="ARBA" id="ARBA00023306"/>
    </source>
</evidence>
<feature type="domain" description="Penicillin-binding protein dimerisation" evidence="19">
    <location>
        <begin position="55"/>
        <end position="204"/>
    </location>
</feature>
<evidence type="ECO:0000256" key="9">
    <source>
        <dbReference type="ARBA" id="ARBA00022960"/>
    </source>
</evidence>
<keyword evidence="9 16" id="KW-0133">Cell shape</keyword>
<dbReference type="GO" id="GO:0005886">
    <property type="term" value="C:plasma membrane"/>
    <property type="evidence" value="ECO:0007669"/>
    <property type="project" value="UniProtKB-UniRule"/>
</dbReference>
<comment type="caution">
    <text evidence="20">The sequence shown here is derived from an EMBL/GenBank/DDBJ whole genome shotgun (WGS) entry which is preliminary data.</text>
</comment>
<feature type="domain" description="Penicillin-binding protein transpeptidase" evidence="18">
    <location>
        <begin position="245"/>
        <end position="545"/>
    </location>
</feature>
<protein>
    <recommendedName>
        <fullName evidence="16">Peptidoglycan D,D-transpeptidase FtsI</fullName>
        <ecNumber evidence="16">3.4.16.4</ecNumber>
    </recommendedName>
    <alternativeName>
        <fullName evidence="16">Penicillin-binding protein 3</fullName>
        <shortName evidence="16">PBP-3</shortName>
    </alternativeName>
</protein>
<dbReference type="PANTHER" id="PTHR30627">
    <property type="entry name" value="PEPTIDOGLYCAN D,D-TRANSPEPTIDASE"/>
    <property type="match status" value="1"/>
</dbReference>
<keyword evidence="3 16" id="KW-0997">Cell inner membrane</keyword>
<keyword evidence="8 16" id="KW-0378">Hydrolase</keyword>
<dbReference type="InterPro" id="IPR005311">
    <property type="entry name" value="PBP_dimer"/>
</dbReference>
<evidence type="ECO:0000256" key="7">
    <source>
        <dbReference type="ARBA" id="ARBA00022692"/>
    </source>
</evidence>
<comment type="similarity">
    <text evidence="16">Belongs to the transpeptidase family. FtsI subfamily.</text>
</comment>
<dbReference type="OrthoDB" id="9789078at2"/>
<dbReference type="EMBL" id="ASGY01000192">
    <property type="protein sequence ID" value="KGE65258.1"/>
    <property type="molecule type" value="Genomic_DNA"/>
</dbReference>
<dbReference type="GO" id="GO:0009252">
    <property type="term" value="P:peptidoglycan biosynthetic process"/>
    <property type="evidence" value="ECO:0007669"/>
    <property type="project" value="UniProtKB-UniRule"/>
</dbReference>
<dbReference type="InterPro" id="IPR050515">
    <property type="entry name" value="Beta-lactam/transpept"/>
</dbReference>
<comment type="pathway">
    <text evidence="16">Cell wall biogenesis; peptidoglycan biosynthesis.</text>
</comment>
<organism evidence="20 21">
    <name type="scientific">Pseudomonas fluorescens LMG 5329</name>
    <dbReference type="NCBI Taxonomy" id="1324332"/>
    <lineage>
        <taxon>Bacteria</taxon>
        <taxon>Pseudomonadati</taxon>
        <taxon>Pseudomonadota</taxon>
        <taxon>Gammaproteobacteria</taxon>
        <taxon>Pseudomonadales</taxon>
        <taxon>Pseudomonadaceae</taxon>
        <taxon>Pseudomonas</taxon>
    </lineage>
</organism>
<evidence type="ECO:0000256" key="17">
    <source>
        <dbReference type="SAM" id="MobiDB-lite"/>
    </source>
</evidence>
<evidence type="ECO:0000259" key="18">
    <source>
        <dbReference type="Pfam" id="PF00905"/>
    </source>
</evidence>
<keyword evidence="14 16" id="KW-0131">Cell cycle</keyword>
<dbReference type="HAMAP" id="MF_02080">
    <property type="entry name" value="FtsI_transpept"/>
    <property type="match status" value="1"/>
</dbReference>
<evidence type="ECO:0000259" key="19">
    <source>
        <dbReference type="Pfam" id="PF03717"/>
    </source>
</evidence>
<evidence type="ECO:0000256" key="2">
    <source>
        <dbReference type="ARBA" id="ARBA00022475"/>
    </source>
</evidence>
<dbReference type="Proteomes" id="UP000030060">
    <property type="component" value="Unassembled WGS sequence"/>
</dbReference>
<dbReference type="Pfam" id="PF03717">
    <property type="entry name" value="PBP_dimer"/>
    <property type="match status" value="1"/>
</dbReference>
<evidence type="ECO:0000256" key="13">
    <source>
        <dbReference type="ARBA" id="ARBA00023210"/>
    </source>
</evidence>
<dbReference type="Pfam" id="PF00905">
    <property type="entry name" value="Transpeptidase"/>
    <property type="match status" value="1"/>
</dbReference>
<keyword evidence="7 16" id="KW-0812">Transmembrane</keyword>
<evidence type="ECO:0000313" key="21">
    <source>
        <dbReference type="Proteomes" id="UP000030060"/>
    </source>
</evidence>
<feature type="region of interest" description="Disordered" evidence="17">
    <location>
        <begin position="557"/>
        <end position="581"/>
    </location>
</feature>
<dbReference type="InterPro" id="IPR036138">
    <property type="entry name" value="PBP_dimer_sf"/>
</dbReference>
<gene>
    <name evidence="16" type="primary">ftsI</name>
    <name evidence="20" type="ORF">K814_0124540</name>
</gene>
<evidence type="ECO:0000313" key="20">
    <source>
        <dbReference type="EMBL" id="KGE65258.1"/>
    </source>
</evidence>
<keyword evidence="13 16" id="KW-0717">Septation</keyword>
<dbReference type="PANTHER" id="PTHR30627:SF1">
    <property type="entry name" value="PEPTIDOGLYCAN D,D-TRANSPEPTIDASE FTSI"/>
    <property type="match status" value="1"/>
</dbReference>
<accession>A0A0A1YTM2</accession>
<evidence type="ECO:0000256" key="15">
    <source>
        <dbReference type="ARBA" id="ARBA00023316"/>
    </source>
</evidence>
<dbReference type="SUPFAM" id="SSF56519">
    <property type="entry name" value="Penicillin binding protein dimerisation domain"/>
    <property type="match status" value="1"/>
</dbReference>
<dbReference type="InterPro" id="IPR012338">
    <property type="entry name" value="Beta-lactam/transpept-like"/>
</dbReference>
<keyword evidence="10 16" id="KW-0573">Peptidoglycan synthesis</keyword>
<comment type="subcellular location">
    <subcellularLocation>
        <location evidence="1">Membrane</location>
    </subcellularLocation>
</comment>
<keyword evidence="4 16" id="KW-0132">Cell division</keyword>
<evidence type="ECO:0000256" key="16">
    <source>
        <dbReference type="HAMAP-Rule" id="MF_02080"/>
    </source>
</evidence>
<dbReference type="GO" id="GO:0008658">
    <property type="term" value="F:penicillin binding"/>
    <property type="evidence" value="ECO:0007669"/>
    <property type="project" value="InterPro"/>
</dbReference>
<evidence type="ECO:0000256" key="8">
    <source>
        <dbReference type="ARBA" id="ARBA00022801"/>
    </source>
</evidence>
<keyword evidence="15 16" id="KW-0961">Cell wall biogenesis/degradation</keyword>
<dbReference type="EC" id="3.4.16.4" evidence="16"/>
<keyword evidence="12 16" id="KW-0472">Membrane</keyword>
<dbReference type="Gene3D" id="3.30.450.330">
    <property type="match status" value="1"/>
</dbReference>
<dbReference type="GO" id="GO:0009002">
    <property type="term" value="F:serine-type D-Ala-D-Ala carboxypeptidase activity"/>
    <property type="evidence" value="ECO:0007669"/>
    <property type="project" value="UniProtKB-UniRule"/>
</dbReference>
<dbReference type="GO" id="GO:0008955">
    <property type="term" value="F:peptidoglycan glycosyltransferase activity"/>
    <property type="evidence" value="ECO:0007669"/>
    <property type="project" value="InterPro"/>
</dbReference>